<feature type="coiled-coil region" evidence="5">
    <location>
        <begin position="105"/>
        <end position="139"/>
    </location>
</feature>
<evidence type="ECO:0000256" key="2">
    <source>
        <dbReference type="ARBA" id="ARBA00022833"/>
    </source>
</evidence>
<evidence type="ECO:0000256" key="1">
    <source>
        <dbReference type="ARBA" id="ARBA00022771"/>
    </source>
</evidence>
<keyword evidence="5" id="KW-0175">Coiled coil</keyword>
<organism evidence="8 9">
    <name type="scientific">Amblyomma americanum</name>
    <name type="common">Lone star tick</name>
    <dbReference type="NCBI Taxonomy" id="6943"/>
    <lineage>
        <taxon>Eukaryota</taxon>
        <taxon>Metazoa</taxon>
        <taxon>Ecdysozoa</taxon>
        <taxon>Arthropoda</taxon>
        <taxon>Chelicerata</taxon>
        <taxon>Arachnida</taxon>
        <taxon>Acari</taxon>
        <taxon>Parasitiformes</taxon>
        <taxon>Ixodida</taxon>
        <taxon>Ixodoidea</taxon>
        <taxon>Ixodidae</taxon>
        <taxon>Amblyomminae</taxon>
        <taxon>Amblyomma</taxon>
    </lineage>
</organism>
<feature type="domain" description="RING-type" evidence="7">
    <location>
        <begin position="7"/>
        <end position="46"/>
    </location>
</feature>
<feature type="compositionally biased region" description="Polar residues" evidence="6">
    <location>
        <begin position="188"/>
        <end position="207"/>
    </location>
</feature>
<dbReference type="Pfam" id="PF14634">
    <property type="entry name" value="zf-RING_5"/>
    <property type="match status" value="1"/>
</dbReference>
<comment type="caution">
    <text evidence="8">The sequence shown here is derived from an EMBL/GenBank/DDBJ whole genome shotgun (WGS) entry which is preliminary data.</text>
</comment>
<gene>
    <name evidence="8" type="ORF">V5799_021190</name>
</gene>
<keyword evidence="1 4" id="KW-0863">Zinc-finger</keyword>
<evidence type="ECO:0000313" key="9">
    <source>
        <dbReference type="Proteomes" id="UP001321473"/>
    </source>
</evidence>
<keyword evidence="2" id="KW-0862">Zinc</keyword>
<evidence type="ECO:0000256" key="3">
    <source>
        <dbReference type="ARBA" id="ARBA00023254"/>
    </source>
</evidence>
<feature type="compositionally biased region" description="Low complexity" evidence="6">
    <location>
        <begin position="243"/>
        <end position="253"/>
    </location>
</feature>
<evidence type="ECO:0000256" key="4">
    <source>
        <dbReference type="PROSITE-ProRule" id="PRU00175"/>
    </source>
</evidence>
<dbReference type="PROSITE" id="PS50089">
    <property type="entry name" value="ZF_RING_2"/>
    <property type="match status" value="1"/>
</dbReference>
<accession>A0AAQ4FNV8</accession>
<dbReference type="GO" id="GO:0008270">
    <property type="term" value="F:zinc ion binding"/>
    <property type="evidence" value="ECO:0007669"/>
    <property type="project" value="UniProtKB-KW"/>
</dbReference>
<dbReference type="GO" id="GO:0007131">
    <property type="term" value="P:reciprocal meiotic recombination"/>
    <property type="evidence" value="ECO:0007669"/>
    <property type="project" value="InterPro"/>
</dbReference>
<dbReference type="GO" id="GO:0016925">
    <property type="term" value="P:protein sumoylation"/>
    <property type="evidence" value="ECO:0007669"/>
    <property type="project" value="TreeGrafter"/>
</dbReference>
<dbReference type="GO" id="GO:0007129">
    <property type="term" value="P:homologous chromosome pairing at meiosis"/>
    <property type="evidence" value="ECO:0007669"/>
    <property type="project" value="TreeGrafter"/>
</dbReference>
<keyword evidence="9" id="KW-1185">Reference proteome</keyword>
<proteinExistence type="predicted"/>
<evidence type="ECO:0000256" key="6">
    <source>
        <dbReference type="SAM" id="MobiDB-lite"/>
    </source>
</evidence>
<keyword evidence="3" id="KW-0469">Meiosis</keyword>
<dbReference type="Proteomes" id="UP001321473">
    <property type="component" value="Unassembled WGS sequence"/>
</dbReference>
<dbReference type="AlphaFoldDB" id="A0AAQ4FNV8"/>
<dbReference type="SUPFAM" id="SSF57850">
    <property type="entry name" value="RING/U-box"/>
    <property type="match status" value="1"/>
</dbReference>
<dbReference type="PANTHER" id="PTHR22663">
    <property type="entry name" value="RING FINGER PROTEIN NARYA-RELATED"/>
    <property type="match status" value="1"/>
</dbReference>
<name>A0AAQ4FNV8_AMBAM</name>
<evidence type="ECO:0000313" key="8">
    <source>
        <dbReference type="EMBL" id="KAK8789037.1"/>
    </source>
</evidence>
<sequence length="314" mass="34521">MNKLVYCNNCFAQPTRTSLFFVTSCAHVFCQGCKDDCTRSKCKICNAACSTAALSQNMSPDVRELFKDPKIIMQKATMIAGFQVSQLSGLSAYLRQQVDSLKTSLKAATDNGIKYKQQNERLRKEVAALKGEVKKLKDEQSPGIEIGQSPTFLTRPDYPIPPAFETPPVAALGQRTPRMQAPFSIVSSYTPSRPATTMTASMDMSQQRSHRAYAHDDRATGRSMVVAQVTPTFGRSPRERRSLPGSDSSLSSSYFRTPSTDSQSMYSASSLSAAPNDRRGDSKTYFNQSVRLLKAPCGTAQNKKQVVFPISKCS</sequence>
<dbReference type="GO" id="GO:0019789">
    <property type="term" value="F:SUMO transferase activity"/>
    <property type="evidence" value="ECO:0007669"/>
    <property type="project" value="InterPro"/>
</dbReference>
<evidence type="ECO:0000256" key="5">
    <source>
        <dbReference type="SAM" id="Coils"/>
    </source>
</evidence>
<dbReference type="InterPro" id="IPR042123">
    <property type="entry name" value="Zip3/RNF212-like"/>
</dbReference>
<feature type="compositionally biased region" description="Low complexity" evidence="6">
    <location>
        <begin position="262"/>
        <end position="274"/>
    </location>
</feature>
<protein>
    <recommendedName>
        <fullName evidence="7">RING-type domain-containing protein</fullName>
    </recommendedName>
</protein>
<dbReference type="PANTHER" id="PTHR22663:SF17">
    <property type="entry name" value="RING FINGER PROTEIN NARYA-RELATED"/>
    <property type="match status" value="1"/>
</dbReference>
<dbReference type="InterPro" id="IPR001841">
    <property type="entry name" value="Znf_RING"/>
</dbReference>
<evidence type="ECO:0000259" key="7">
    <source>
        <dbReference type="PROSITE" id="PS50089"/>
    </source>
</evidence>
<dbReference type="GO" id="GO:0000795">
    <property type="term" value="C:synaptonemal complex"/>
    <property type="evidence" value="ECO:0007669"/>
    <property type="project" value="InterPro"/>
</dbReference>
<feature type="region of interest" description="Disordered" evidence="6">
    <location>
        <begin position="188"/>
        <end position="282"/>
    </location>
</feature>
<reference evidence="8 9" key="1">
    <citation type="journal article" date="2023" name="Arcadia Sci">
        <title>De novo assembly of a long-read Amblyomma americanum tick genome.</title>
        <authorList>
            <person name="Chou S."/>
            <person name="Poskanzer K.E."/>
            <person name="Rollins M."/>
            <person name="Thuy-Boun P.S."/>
        </authorList>
    </citation>
    <scope>NUCLEOTIDE SEQUENCE [LARGE SCALE GENOMIC DNA]</scope>
    <source>
        <strain evidence="8">F_SG_1</strain>
        <tissue evidence="8">Salivary glands</tissue>
    </source>
</reference>
<dbReference type="EMBL" id="JARKHS020000218">
    <property type="protein sequence ID" value="KAK8789037.1"/>
    <property type="molecule type" value="Genomic_DNA"/>
</dbReference>
<keyword evidence="1 4" id="KW-0479">Metal-binding</keyword>